<dbReference type="Proteomes" id="UP000440004">
    <property type="component" value="Unassembled WGS sequence"/>
</dbReference>
<dbReference type="Pfam" id="PF13527">
    <property type="entry name" value="Acetyltransf_9"/>
    <property type="match status" value="1"/>
</dbReference>
<dbReference type="AlphaFoldDB" id="A0A6A7K709"/>
<dbReference type="GO" id="GO:0016747">
    <property type="term" value="F:acyltransferase activity, transferring groups other than amino-acyl groups"/>
    <property type="evidence" value="ECO:0007669"/>
    <property type="project" value="InterPro"/>
</dbReference>
<accession>A0A6A7K709</accession>
<reference evidence="2 3" key="1">
    <citation type="submission" date="2019-10" db="EMBL/GenBank/DDBJ databases">
        <title>Alkalibaculum tamaniensis sp.nov., a new alkaliphilic acetogen, isolated on methoxylated aromatics from a mud volcano.</title>
        <authorList>
            <person name="Khomyakova M.A."/>
            <person name="Merkel A.Y."/>
            <person name="Bonch-Osmolovskaya E.A."/>
            <person name="Slobodkin A.I."/>
        </authorList>
    </citation>
    <scope>NUCLEOTIDE SEQUENCE [LARGE SCALE GENOMIC DNA]</scope>
    <source>
        <strain evidence="2 3">M08DMB</strain>
    </source>
</reference>
<sequence length="204" mass="23530">MNIRLENINDWFEVENLTREAFWNVYQPGCTEHLIVHNLRSHPALVSDLSLVIEDDSKRIIAHIIYCKATILSDSGEKIEILMFGPVSVLPEFQHRGFGRKIIEYSLQKSKELGYGAVAITGNPKYYRRFGFKSGSEFQIYYANLPRTEEAPFFMIKELVEGFLDETVGKIIELDDYTVSDEAVEEFDLKFSPKIKEKRPGQLV</sequence>
<protein>
    <submittedName>
        <fullName evidence="2">GNAT family N-acetyltransferase</fullName>
    </submittedName>
</protein>
<evidence type="ECO:0000259" key="1">
    <source>
        <dbReference type="PROSITE" id="PS51186"/>
    </source>
</evidence>
<dbReference type="InterPro" id="IPR000182">
    <property type="entry name" value="GNAT_dom"/>
</dbReference>
<dbReference type="SUPFAM" id="SSF55729">
    <property type="entry name" value="Acyl-CoA N-acyltransferases (Nat)"/>
    <property type="match status" value="1"/>
</dbReference>
<proteinExistence type="predicted"/>
<dbReference type="PROSITE" id="PS51186">
    <property type="entry name" value="GNAT"/>
    <property type="match status" value="1"/>
</dbReference>
<comment type="caution">
    <text evidence="2">The sequence shown here is derived from an EMBL/GenBank/DDBJ whole genome shotgun (WGS) entry which is preliminary data.</text>
</comment>
<keyword evidence="2" id="KW-0808">Transferase</keyword>
<dbReference type="InterPro" id="IPR016181">
    <property type="entry name" value="Acyl_CoA_acyltransferase"/>
</dbReference>
<evidence type="ECO:0000313" key="3">
    <source>
        <dbReference type="Proteomes" id="UP000440004"/>
    </source>
</evidence>
<evidence type="ECO:0000313" key="2">
    <source>
        <dbReference type="EMBL" id="MPW25230.1"/>
    </source>
</evidence>
<gene>
    <name evidence="2" type="ORF">GC105_05440</name>
</gene>
<keyword evidence="3" id="KW-1185">Reference proteome</keyword>
<dbReference type="Gene3D" id="3.40.630.30">
    <property type="match status" value="1"/>
</dbReference>
<name>A0A6A7K709_9FIRM</name>
<dbReference type="EMBL" id="WHNX01000006">
    <property type="protein sequence ID" value="MPW25230.1"/>
    <property type="molecule type" value="Genomic_DNA"/>
</dbReference>
<feature type="domain" description="N-acetyltransferase" evidence="1">
    <location>
        <begin position="1"/>
        <end position="160"/>
    </location>
</feature>
<organism evidence="2 3">
    <name type="scientific">Alkalibaculum sporogenes</name>
    <dbReference type="NCBI Taxonomy" id="2655001"/>
    <lineage>
        <taxon>Bacteria</taxon>
        <taxon>Bacillati</taxon>
        <taxon>Bacillota</taxon>
        <taxon>Clostridia</taxon>
        <taxon>Eubacteriales</taxon>
        <taxon>Eubacteriaceae</taxon>
        <taxon>Alkalibaculum</taxon>
    </lineage>
</organism>
<dbReference type="CDD" id="cd04301">
    <property type="entry name" value="NAT_SF"/>
    <property type="match status" value="1"/>
</dbReference>